<dbReference type="InterPro" id="IPR001577">
    <property type="entry name" value="Peptidase_M8"/>
</dbReference>
<keyword evidence="6 7" id="KW-0482">Metalloprotease</keyword>
<keyword evidence="9" id="KW-0812">Transmembrane</keyword>
<reference evidence="11" key="1">
    <citation type="journal article" date="2023" name="Commun. Biol.">
        <title>Genome analysis of Parmales, the sister group of diatoms, reveals the evolutionary specialization of diatoms from phago-mixotrophs to photoautotrophs.</title>
        <authorList>
            <person name="Ban H."/>
            <person name="Sato S."/>
            <person name="Yoshikawa S."/>
            <person name="Yamada K."/>
            <person name="Nakamura Y."/>
            <person name="Ichinomiya M."/>
            <person name="Sato N."/>
            <person name="Blanc-Mathieu R."/>
            <person name="Endo H."/>
            <person name="Kuwata A."/>
            <person name="Ogata H."/>
        </authorList>
    </citation>
    <scope>NUCLEOTIDE SEQUENCE [LARGE SCALE GENOMIC DNA]</scope>
</reference>
<dbReference type="PANTHER" id="PTHR10942:SF0">
    <property type="entry name" value="LEISHMANOLYSIN-LIKE PEPTIDASE"/>
    <property type="match status" value="1"/>
</dbReference>
<evidence type="ECO:0000256" key="8">
    <source>
        <dbReference type="SAM" id="MobiDB-lite"/>
    </source>
</evidence>
<evidence type="ECO:0000313" key="10">
    <source>
        <dbReference type="EMBL" id="GMI41763.1"/>
    </source>
</evidence>
<feature type="transmembrane region" description="Helical" evidence="9">
    <location>
        <begin position="626"/>
        <end position="643"/>
    </location>
</feature>
<keyword evidence="4" id="KW-0378">Hydrolase</keyword>
<comment type="similarity">
    <text evidence="1">Belongs to the peptidase M8 family.</text>
</comment>
<name>A0A9W7GAZ1_9STRA</name>
<dbReference type="AlphaFoldDB" id="A0A9W7GAZ1"/>
<dbReference type="GO" id="GO:0005737">
    <property type="term" value="C:cytoplasm"/>
    <property type="evidence" value="ECO:0007669"/>
    <property type="project" value="TreeGrafter"/>
</dbReference>
<comment type="cofactor">
    <cofactor evidence="7">
        <name>Zn(2+)</name>
        <dbReference type="ChEBI" id="CHEBI:29105"/>
    </cofactor>
    <text evidence="7">Binds 1 zinc ion per subunit.</text>
</comment>
<evidence type="ECO:0000256" key="5">
    <source>
        <dbReference type="ARBA" id="ARBA00022833"/>
    </source>
</evidence>
<feature type="transmembrane region" description="Helical" evidence="9">
    <location>
        <begin position="555"/>
        <end position="575"/>
    </location>
</feature>
<dbReference type="OrthoDB" id="527990at2759"/>
<keyword evidence="9" id="KW-0472">Membrane</keyword>
<feature type="transmembrane region" description="Helical" evidence="9">
    <location>
        <begin position="655"/>
        <end position="679"/>
    </location>
</feature>
<dbReference type="PRINTS" id="PR00782">
    <property type="entry name" value="LSHMANOLYSIN"/>
</dbReference>
<evidence type="ECO:0000256" key="1">
    <source>
        <dbReference type="ARBA" id="ARBA00005860"/>
    </source>
</evidence>
<feature type="transmembrane region" description="Helical" evidence="9">
    <location>
        <begin position="596"/>
        <end position="614"/>
    </location>
</feature>
<dbReference type="Gene3D" id="3.90.132.10">
    <property type="entry name" value="Leishmanolysin , domain 2"/>
    <property type="match status" value="1"/>
</dbReference>
<dbReference type="GO" id="GO:0046872">
    <property type="term" value="F:metal ion binding"/>
    <property type="evidence" value="ECO:0007669"/>
    <property type="project" value="UniProtKB-KW"/>
</dbReference>
<keyword evidence="9" id="KW-1133">Transmembrane helix</keyword>
<keyword evidence="2" id="KW-0645">Protease</keyword>
<dbReference type="Pfam" id="PF01457">
    <property type="entry name" value="Peptidase_M8"/>
    <property type="match status" value="1"/>
</dbReference>
<keyword evidence="3 7" id="KW-0479">Metal-binding</keyword>
<dbReference type="Proteomes" id="UP001165065">
    <property type="component" value="Unassembled WGS sequence"/>
</dbReference>
<keyword evidence="5 7" id="KW-0862">Zinc</keyword>
<keyword evidence="11" id="KW-1185">Reference proteome</keyword>
<feature type="region of interest" description="Disordered" evidence="8">
    <location>
        <begin position="857"/>
        <end position="949"/>
    </location>
</feature>
<dbReference type="EMBL" id="BRYA01000157">
    <property type="protein sequence ID" value="GMI41763.1"/>
    <property type="molecule type" value="Genomic_DNA"/>
</dbReference>
<dbReference type="GO" id="GO:0006508">
    <property type="term" value="P:proteolysis"/>
    <property type="evidence" value="ECO:0007669"/>
    <property type="project" value="UniProtKB-KW"/>
</dbReference>
<evidence type="ECO:0000256" key="2">
    <source>
        <dbReference type="ARBA" id="ARBA00022670"/>
    </source>
</evidence>
<proteinExistence type="inferred from homology"/>
<dbReference type="SUPFAM" id="SSF55486">
    <property type="entry name" value="Metalloproteases ('zincins'), catalytic domain"/>
    <property type="match status" value="1"/>
</dbReference>
<feature type="compositionally biased region" description="Basic residues" evidence="8">
    <location>
        <begin position="903"/>
        <end position="918"/>
    </location>
</feature>
<evidence type="ECO:0000256" key="9">
    <source>
        <dbReference type="SAM" id="Phobius"/>
    </source>
</evidence>
<evidence type="ECO:0000256" key="3">
    <source>
        <dbReference type="ARBA" id="ARBA00022723"/>
    </source>
</evidence>
<protein>
    <submittedName>
        <fullName evidence="10">Uncharacterized protein</fullName>
    </submittedName>
</protein>
<evidence type="ECO:0000313" key="11">
    <source>
        <dbReference type="Proteomes" id="UP001165065"/>
    </source>
</evidence>
<evidence type="ECO:0000256" key="7">
    <source>
        <dbReference type="PIRSR" id="PIRSR601577-2"/>
    </source>
</evidence>
<dbReference type="Gene3D" id="3.10.170.20">
    <property type="match status" value="1"/>
</dbReference>
<dbReference type="GO" id="GO:0007155">
    <property type="term" value="P:cell adhesion"/>
    <property type="evidence" value="ECO:0007669"/>
    <property type="project" value="InterPro"/>
</dbReference>
<dbReference type="PANTHER" id="PTHR10942">
    <property type="entry name" value="LEISHMANOLYSIN-LIKE PEPTIDASE"/>
    <property type="match status" value="1"/>
</dbReference>
<comment type="caution">
    <text evidence="10">The sequence shown here is derived from an EMBL/GenBank/DDBJ whole genome shotgun (WGS) entry which is preliminary data.</text>
</comment>
<dbReference type="GO" id="GO:0016020">
    <property type="term" value="C:membrane"/>
    <property type="evidence" value="ECO:0007669"/>
    <property type="project" value="InterPro"/>
</dbReference>
<evidence type="ECO:0000256" key="6">
    <source>
        <dbReference type="ARBA" id="ARBA00023049"/>
    </source>
</evidence>
<evidence type="ECO:0000256" key="4">
    <source>
        <dbReference type="ARBA" id="ARBA00022801"/>
    </source>
</evidence>
<feature type="transmembrane region" description="Helical" evidence="9">
    <location>
        <begin position="821"/>
        <end position="837"/>
    </location>
</feature>
<accession>A0A9W7GAZ1</accession>
<sequence length="949" mass="106288">MGVNLEIHEAEALSVLKERRTLEGPLEQDLGWSHRNPVPAVIPESLRLKRLLENHGIQMDSGRADVDVIRGIIGPLKERFGRGLEEVDPEEAPSTLSWSNTEPLKIEVNWSNMSPDTAKPFTTCFAIGDWSFSGAMNPGLPPPNNSPNYPICDYSNYDVFATENVACWYQCSTTDVLNSQALDWLKKNVNEAVRVLETIYRIPKRNSPLVFTKSKMADFSNNVLGWSNLEVCGAATFAYCDTLMPETYCTQGVPNGANVVLNMIYKPYMWGGALGGSCEFDERNRPISIGYWMHVSLREKLIDLNGHPNRDYYFVGISTHEINHGLGFNIGQFLKANVVSLEDVFTEPMDKGTKEDSLWHFKKDTRVAQLARVHYNCWDDDAWHGVPLMGAVEGGRDSHQNSFVMLEDVESYGPDFNLNTPFTLAALEDTGHYLANYSKSDFPNWGAYQGCEFITTRCRVRGGSEYNNFYEVTGGDNDQCARDFKTNTDSKYNKCAATNCGSKSSCHPECAVLRSGNADEYLKVRPVMNGTDALLGAPESAGLFDLLEGFVGSELFQILLPVVVWIGIFIVMFVMKKLFCSTEESMIRFSHCVSGLFLVFGVLMLVAAVFLYLYKEVFTGKLSDAGVYIVAGSGLFIAGQSYMQWLCAKGTNKRVYQLTAFISNVLLLLQLLFMCWIILYNMNLDQVEDVGSGGGKWEGHSFGFIMKPVESYLCESYRNCCKDPRMVEDDSFVCTTSHEGTTSTLLSDETDPSRSMFCEYISGIASPSAGAVRGISQSGCDALHNLVIDFDREECQADFCSSGVSGYEFFLKMMIAAFRQNYYYIAAFVLGLIILQLEQIRILRDLYYTHKYYKEKAEAKEERRQSQASGRRDRRGSGQSRQGGGDRRQSGHSRQGGGDRRQSGHSRKSQQRDRRKSGQSRQSGHGRQGGREQHADVELLQISIDKDSI</sequence>
<gene>
    <name evidence="10" type="ORF">TrCOL_g9121</name>
</gene>
<dbReference type="GO" id="GO:0004222">
    <property type="term" value="F:metalloendopeptidase activity"/>
    <property type="evidence" value="ECO:0007669"/>
    <property type="project" value="InterPro"/>
</dbReference>
<feature type="binding site" evidence="7">
    <location>
        <position position="399"/>
    </location>
    <ligand>
        <name>Zn(2+)</name>
        <dbReference type="ChEBI" id="CHEBI:29105"/>
        <note>catalytic</note>
    </ligand>
</feature>
<organism evidence="10 11">
    <name type="scientific">Triparma columacea</name>
    <dbReference type="NCBI Taxonomy" id="722753"/>
    <lineage>
        <taxon>Eukaryota</taxon>
        <taxon>Sar</taxon>
        <taxon>Stramenopiles</taxon>
        <taxon>Ochrophyta</taxon>
        <taxon>Bolidophyceae</taxon>
        <taxon>Parmales</taxon>
        <taxon>Triparmaceae</taxon>
        <taxon>Triparma</taxon>
    </lineage>
</organism>